<gene>
    <name evidence="3" type="ORF">KI659_01515</name>
</gene>
<dbReference type="Gene3D" id="2.40.160.20">
    <property type="match status" value="1"/>
</dbReference>
<dbReference type="Proteomes" id="UP001319104">
    <property type="component" value="Unassembled WGS sequence"/>
</dbReference>
<dbReference type="InterPro" id="IPR011250">
    <property type="entry name" value="OMP/PagP_B-barrel"/>
</dbReference>
<proteinExistence type="predicted"/>
<evidence type="ECO:0000256" key="1">
    <source>
        <dbReference type="SAM" id="SignalP"/>
    </source>
</evidence>
<feature type="signal peptide" evidence="1">
    <location>
        <begin position="1"/>
        <end position="21"/>
    </location>
</feature>
<dbReference type="AlphaFoldDB" id="A0AAP2G2T7"/>
<dbReference type="EMBL" id="JAHCMY010000001">
    <property type="protein sequence ID" value="MBS9522680.1"/>
    <property type="molecule type" value="Genomic_DNA"/>
</dbReference>
<dbReference type="Pfam" id="PF19573">
    <property type="entry name" value="DUF6089"/>
    <property type="match status" value="1"/>
</dbReference>
<evidence type="ECO:0000313" key="4">
    <source>
        <dbReference type="Proteomes" id="UP001319104"/>
    </source>
</evidence>
<accession>A0AAP2G2T7</accession>
<comment type="caution">
    <text evidence="3">The sequence shown here is derived from an EMBL/GenBank/DDBJ whole genome shotgun (WGS) entry which is preliminary data.</text>
</comment>
<sequence>MKRALAIFLLLLPLCLQDAFGQSLYRFKFEDPWSIAIHAGPTQYFGELYSLWKYNEGIQPDYNVAVSAKYTFGTRLRARFDLTFYQISGDDKLADPRSMRTPRNLNFRARNFEGAALVEYYLKPVKLYSHNRSFLNPYIFAGLGVSSNNPYGYYRNEWVALRPLRTEGEAYPAAVLTFPMGVGVKYKITPWVDMFLEANYRFTLTDYLDDVSAYNVSGFYEELIEDYRAGENGSEMRLIMSIRNPNFMNRFGEPDLEAIEANGGRIRRGSGLENRYDGFMTFNLGMEIYLTHDIWDNWLLRHRRRSYRYW</sequence>
<organism evidence="3 4">
    <name type="scientific">Litoribacter ruber</name>
    <dbReference type="NCBI Taxonomy" id="702568"/>
    <lineage>
        <taxon>Bacteria</taxon>
        <taxon>Pseudomonadati</taxon>
        <taxon>Bacteroidota</taxon>
        <taxon>Cytophagia</taxon>
        <taxon>Cytophagales</taxon>
        <taxon>Cyclobacteriaceae</taxon>
        <taxon>Litoribacter</taxon>
    </lineage>
</organism>
<reference evidence="3 4" key="1">
    <citation type="submission" date="2021-05" db="EMBL/GenBank/DDBJ databases">
        <authorList>
            <person name="Zhang Z.D."/>
            <person name="Osman G."/>
        </authorList>
    </citation>
    <scope>NUCLEOTIDE SEQUENCE [LARGE SCALE GENOMIC DNA]</scope>
    <source>
        <strain evidence="3 4">KCTC 32217</strain>
    </source>
</reference>
<feature type="chain" id="PRO_5042958006" description="DUF6089 domain-containing protein" evidence="1">
    <location>
        <begin position="22"/>
        <end position="310"/>
    </location>
</feature>
<dbReference type="InterPro" id="IPR045743">
    <property type="entry name" value="DUF6089"/>
</dbReference>
<evidence type="ECO:0000259" key="2">
    <source>
        <dbReference type="Pfam" id="PF19573"/>
    </source>
</evidence>
<dbReference type="RefSeq" id="WP_213943572.1">
    <property type="nucleotide sequence ID" value="NZ_JAHCMY010000001.1"/>
</dbReference>
<evidence type="ECO:0000313" key="3">
    <source>
        <dbReference type="EMBL" id="MBS9522680.1"/>
    </source>
</evidence>
<dbReference type="SUPFAM" id="SSF56925">
    <property type="entry name" value="OMPA-like"/>
    <property type="match status" value="1"/>
</dbReference>
<keyword evidence="4" id="KW-1185">Reference proteome</keyword>
<protein>
    <recommendedName>
        <fullName evidence="2">DUF6089 domain-containing protein</fullName>
    </recommendedName>
</protein>
<feature type="domain" description="DUF6089" evidence="2">
    <location>
        <begin position="35"/>
        <end position="212"/>
    </location>
</feature>
<name>A0AAP2G2T7_9BACT</name>
<keyword evidence="1" id="KW-0732">Signal</keyword>